<protein>
    <submittedName>
        <fullName evidence="2">CRAL-TRIO domain-containing protein</fullName>
    </submittedName>
</protein>
<sequence length="569" mass="65602">MNTLRRNKPSNNKSNRHSSYYGPSSGALIQICFEQVRDSLLHKNMGSLHFDLLTSVFSHILNCLQDPLLSNILVLIDARKLTQKYVRLLLKTIKITFGNKISQVLLIEPEGFIIQQKINFDILMDAYDYKTNLVTLNKVHKYVNGKDLVDPFGPYGLSTWIDITKSFEEYLDQKKCSKFVDKHYILGGITKLRKKDKSILVEMILNEGELRRRGDQRKMASIMNINYQKKKAVDEAVEDGEEIEELRNAIEENDDSDSPKLIPSLLREHCEGMAQLVEWVRGAGLTWFGSLNEMGSSVDEVKQLDKELRQLVSKTEEVAEQARELCEGVEFFIETRPEFGSELIGMRQNMEMFVVEFVNKIKRHFATVQQSLTFHESLSEFYRQSDILLKILCTEGDEMAKEVNTLRQDIHSLESSFIEMTRAFETMNAHADNFLQNLKNIALTDGDGKRKAMTEHYNINELIKNARDSRLKRKELVEIRSLRLQQMVQLKACESDIELVLTWIKEICTFNSFSPKMRDPILSIYAYGKQLSQVGMLIRRSLRLQCGPLLVLTSELDVLYKGLQSTLNL</sequence>
<dbReference type="Proteomes" id="UP000095286">
    <property type="component" value="Unplaced"/>
</dbReference>
<evidence type="ECO:0000313" key="2">
    <source>
        <dbReference type="WBParaSite" id="RSKR_0000320400.1"/>
    </source>
</evidence>
<reference evidence="2" key="1">
    <citation type="submission" date="2016-11" db="UniProtKB">
        <authorList>
            <consortium name="WormBaseParasite"/>
        </authorList>
    </citation>
    <scope>IDENTIFICATION</scope>
    <source>
        <strain evidence="2">KR3021</strain>
    </source>
</reference>
<evidence type="ECO:0000313" key="1">
    <source>
        <dbReference type="Proteomes" id="UP000095286"/>
    </source>
</evidence>
<name>A0AC35TQ94_9BILA</name>
<accession>A0AC35TQ94</accession>
<proteinExistence type="predicted"/>
<organism evidence="1 2">
    <name type="scientific">Rhabditophanes sp. KR3021</name>
    <dbReference type="NCBI Taxonomy" id="114890"/>
    <lineage>
        <taxon>Eukaryota</taxon>
        <taxon>Metazoa</taxon>
        <taxon>Ecdysozoa</taxon>
        <taxon>Nematoda</taxon>
        <taxon>Chromadorea</taxon>
        <taxon>Rhabditida</taxon>
        <taxon>Tylenchina</taxon>
        <taxon>Panagrolaimomorpha</taxon>
        <taxon>Strongyloidoidea</taxon>
        <taxon>Alloionematidae</taxon>
        <taxon>Rhabditophanes</taxon>
    </lineage>
</organism>
<dbReference type="WBParaSite" id="RSKR_0000320400.1">
    <property type="protein sequence ID" value="RSKR_0000320400.1"/>
    <property type="gene ID" value="RSKR_0000320400"/>
</dbReference>